<keyword evidence="5" id="KW-1015">Disulfide bond</keyword>
<proteinExistence type="inferred from homology"/>
<dbReference type="EMBL" id="APJX01000006">
    <property type="protein sequence ID" value="EMS78816.1"/>
    <property type="molecule type" value="Genomic_DNA"/>
</dbReference>
<comment type="caution">
    <text evidence="8">The sequence shown here is derived from an EMBL/GenBank/DDBJ whole genome shotgun (WGS) entry which is preliminary data.</text>
</comment>
<dbReference type="Gene3D" id="3.50.50.60">
    <property type="entry name" value="FAD/NAD(P)-binding domain"/>
    <property type="match status" value="2"/>
</dbReference>
<dbReference type="Pfam" id="PF07992">
    <property type="entry name" value="Pyr_redox_2"/>
    <property type="match status" value="1"/>
</dbReference>
<reference evidence="8 9" key="1">
    <citation type="journal article" date="2013" name="Genome Announc.">
        <title>Draft Genome Sequence of Desulfotignum phosphitoxidans DSM 13687 Strain FiPS-3.</title>
        <authorList>
            <person name="Poehlein A."/>
            <person name="Daniel R."/>
            <person name="Simeonova D.D."/>
        </authorList>
    </citation>
    <scope>NUCLEOTIDE SEQUENCE [LARGE SCALE GENOMIC DNA]</scope>
    <source>
        <strain evidence="8 9">DSM 13687</strain>
    </source>
</reference>
<dbReference type="PRINTS" id="PR00469">
    <property type="entry name" value="PNDRDTASEII"/>
</dbReference>
<dbReference type="InterPro" id="IPR036188">
    <property type="entry name" value="FAD/NAD-bd_sf"/>
</dbReference>
<dbReference type="GO" id="GO:0004791">
    <property type="term" value="F:thioredoxin-disulfide reductase (NADPH) activity"/>
    <property type="evidence" value="ECO:0007669"/>
    <property type="project" value="UniProtKB-EC"/>
</dbReference>
<dbReference type="EC" id="1.8.1.9" evidence="8"/>
<evidence type="ECO:0000256" key="6">
    <source>
        <dbReference type="ARBA" id="ARBA00023284"/>
    </source>
</evidence>
<evidence type="ECO:0000256" key="5">
    <source>
        <dbReference type="ARBA" id="ARBA00023157"/>
    </source>
</evidence>
<protein>
    <submittedName>
        <fullName evidence="8">Thioredoxin reductase TrxB</fullName>
        <ecNumber evidence="8">1.8.1.9</ecNumber>
    </submittedName>
</protein>
<evidence type="ECO:0000256" key="3">
    <source>
        <dbReference type="ARBA" id="ARBA00022827"/>
    </source>
</evidence>
<evidence type="ECO:0000313" key="9">
    <source>
        <dbReference type="Proteomes" id="UP000014216"/>
    </source>
</evidence>
<dbReference type="InterPro" id="IPR050097">
    <property type="entry name" value="Ferredoxin-NADP_redctase_2"/>
</dbReference>
<dbReference type="Proteomes" id="UP000014216">
    <property type="component" value="Unassembled WGS sequence"/>
</dbReference>
<dbReference type="OrthoDB" id="9806179at2"/>
<dbReference type="InterPro" id="IPR023753">
    <property type="entry name" value="FAD/NAD-binding_dom"/>
</dbReference>
<evidence type="ECO:0000313" key="8">
    <source>
        <dbReference type="EMBL" id="EMS78816.1"/>
    </source>
</evidence>
<keyword evidence="4 8" id="KW-0560">Oxidoreductase</keyword>
<dbReference type="SUPFAM" id="SSF51905">
    <property type="entry name" value="FAD/NAD(P)-binding domain"/>
    <property type="match status" value="1"/>
</dbReference>
<name>S0G4H0_9BACT</name>
<dbReference type="PANTHER" id="PTHR48105">
    <property type="entry name" value="THIOREDOXIN REDUCTASE 1-RELATED-RELATED"/>
    <property type="match status" value="1"/>
</dbReference>
<dbReference type="PROSITE" id="PS00573">
    <property type="entry name" value="PYRIDINE_REDOX_2"/>
    <property type="match status" value="1"/>
</dbReference>
<keyword evidence="3" id="KW-0274">FAD</keyword>
<dbReference type="InterPro" id="IPR008255">
    <property type="entry name" value="Pyr_nucl-diS_OxRdtase_2_AS"/>
</dbReference>
<organism evidence="8 9">
    <name type="scientific">Desulfotignum phosphitoxidans DSM 13687</name>
    <dbReference type="NCBI Taxonomy" id="1286635"/>
    <lineage>
        <taxon>Bacteria</taxon>
        <taxon>Pseudomonadati</taxon>
        <taxon>Thermodesulfobacteriota</taxon>
        <taxon>Desulfobacteria</taxon>
        <taxon>Desulfobacterales</taxon>
        <taxon>Desulfobacteraceae</taxon>
        <taxon>Desulfotignum</taxon>
    </lineage>
</organism>
<gene>
    <name evidence="8" type="primary">trxB1</name>
    <name evidence="8" type="ORF">Dpo_6c00150</name>
</gene>
<dbReference type="PATRIC" id="fig|1286635.3.peg.2881"/>
<evidence type="ECO:0000256" key="2">
    <source>
        <dbReference type="ARBA" id="ARBA00022630"/>
    </source>
</evidence>
<keyword evidence="9" id="KW-1185">Reference proteome</keyword>
<evidence type="ECO:0000256" key="4">
    <source>
        <dbReference type="ARBA" id="ARBA00023002"/>
    </source>
</evidence>
<keyword evidence="6" id="KW-0676">Redox-active center</keyword>
<dbReference type="RefSeq" id="WP_006966617.1">
    <property type="nucleotide sequence ID" value="NZ_APJX01000006.1"/>
</dbReference>
<accession>S0G4H0</accession>
<evidence type="ECO:0000259" key="7">
    <source>
        <dbReference type="Pfam" id="PF07992"/>
    </source>
</evidence>
<comment type="similarity">
    <text evidence="1">Belongs to the class-II pyridine nucleotide-disulfide oxidoreductase family.</text>
</comment>
<keyword evidence="2" id="KW-0285">Flavoprotein</keyword>
<dbReference type="AlphaFoldDB" id="S0G4H0"/>
<dbReference type="PRINTS" id="PR00368">
    <property type="entry name" value="FADPNR"/>
</dbReference>
<evidence type="ECO:0000256" key="1">
    <source>
        <dbReference type="ARBA" id="ARBA00009333"/>
    </source>
</evidence>
<feature type="domain" description="FAD/NAD(P)-binding" evidence="7">
    <location>
        <begin position="4"/>
        <end position="292"/>
    </location>
</feature>
<sequence length="312" mass="33383">MTPYDIVIIGAGPAGLTAAIYAVRANMSVLIVDQLAPGGQMVNTNEIENYTGTGRINGAELSMKMYEHTQELGVAFDYKTITGITDNGPFKILASEEDDTKIVTHAVIIATGTIPRKLGISGEDRFAGAGISWCAICDGAQYRDKDVVVIGGGNSAVEESLYLAGITHSLTIVTMFDLTADPKVCGQLRALPNVTIYPYQEVLEFTGQDALDGVRFKSTKQDQKERHVHCDGVFEYIGLEPTSNAFGHLGILDDMGFIQVDEDMQTTISGIYGAGDVTVKKLRQIVTACSDGAIAANSAAKYVEKLKGETTP</sequence>